<evidence type="ECO:0000313" key="6">
    <source>
        <dbReference type="EMBL" id="SVB33465.1"/>
    </source>
</evidence>
<feature type="domain" description="HTH tetR-type" evidence="5">
    <location>
        <begin position="19"/>
        <end position="79"/>
    </location>
</feature>
<protein>
    <recommendedName>
        <fullName evidence="5">HTH tetR-type domain-containing protein</fullName>
    </recommendedName>
</protein>
<keyword evidence="1" id="KW-0678">Repressor</keyword>
<evidence type="ECO:0000256" key="2">
    <source>
        <dbReference type="ARBA" id="ARBA00023015"/>
    </source>
</evidence>
<dbReference type="SUPFAM" id="SSF46689">
    <property type="entry name" value="Homeodomain-like"/>
    <property type="match status" value="1"/>
</dbReference>
<dbReference type="InterPro" id="IPR039538">
    <property type="entry name" value="BetI_C"/>
</dbReference>
<dbReference type="Gene3D" id="1.10.357.10">
    <property type="entry name" value="Tetracycline Repressor, domain 2"/>
    <property type="match status" value="1"/>
</dbReference>
<sequence>VVAQANRVQNLSTPNTRGGERRRRILTALHDCIINKGYSKTTLADVAQAANMTPSHLLYYFRGKDAILEQYFDNVADRILERIDEFGHQTTERQIELLGELFFAGNGINYSEIGFMLECFGVAVHDETLHREKANLDRQLKVYLKTLFKTASPEFADKAEDSAELAYAMLMGLLTAAYFDDRLGLPQAQRLFRSSMLNLAHPVPQS</sequence>
<evidence type="ECO:0000256" key="4">
    <source>
        <dbReference type="ARBA" id="ARBA00023163"/>
    </source>
</evidence>
<dbReference type="InterPro" id="IPR050109">
    <property type="entry name" value="HTH-type_TetR-like_transc_reg"/>
</dbReference>
<dbReference type="Pfam" id="PF00440">
    <property type="entry name" value="TetR_N"/>
    <property type="match status" value="1"/>
</dbReference>
<dbReference type="InterPro" id="IPR009057">
    <property type="entry name" value="Homeodomain-like_sf"/>
</dbReference>
<evidence type="ECO:0000259" key="5">
    <source>
        <dbReference type="PROSITE" id="PS50977"/>
    </source>
</evidence>
<dbReference type="PANTHER" id="PTHR30055">
    <property type="entry name" value="HTH-TYPE TRANSCRIPTIONAL REGULATOR RUTR"/>
    <property type="match status" value="1"/>
</dbReference>
<keyword evidence="2" id="KW-0805">Transcription regulation</keyword>
<dbReference type="GO" id="GO:0000976">
    <property type="term" value="F:transcription cis-regulatory region binding"/>
    <property type="evidence" value="ECO:0007669"/>
    <property type="project" value="TreeGrafter"/>
</dbReference>
<dbReference type="AlphaFoldDB" id="A0A382D594"/>
<accession>A0A382D594</accession>
<dbReference type="InterPro" id="IPR001647">
    <property type="entry name" value="HTH_TetR"/>
</dbReference>
<proteinExistence type="predicted"/>
<dbReference type="PANTHER" id="PTHR30055:SF234">
    <property type="entry name" value="HTH-TYPE TRANSCRIPTIONAL REGULATOR BETI"/>
    <property type="match status" value="1"/>
</dbReference>
<keyword evidence="4" id="KW-0804">Transcription</keyword>
<organism evidence="6">
    <name type="scientific">marine metagenome</name>
    <dbReference type="NCBI Taxonomy" id="408172"/>
    <lineage>
        <taxon>unclassified sequences</taxon>
        <taxon>metagenomes</taxon>
        <taxon>ecological metagenomes</taxon>
    </lineage>
</organism>
<dbReference type="GO" id="GO:0003700">
    <property type="term" value="F:DNA-binding transcription factor activity"/>
    <property type="evidence" value="ECO:0007669"/>
    <property type="project" value="TreeGrafter"/>
</dbReference>
<dbReference type="EMBL" id="UINC01037655">
    <property type="protein sequence ID" value="SVB33465.1"/>
    <property type="molecule type" value="Genomic_DNA"/>
</dbReference>
<dbReference type="PROSITE" id="PS50977">
    <property type="entry name" value="HTH_TETR_2"/>
    <property type="match status" value="1"/>
</dbReference>
<reference evidence="6" key="1">
    <citation type="submission" date="2018-05" db="EMBL/GenBank/DDBJ databases">
        <authorList>
            <person name="Lanie J.A."/>
            <person name="Ng W.-L."/>
            <person name="Kazmierczak K.M."/>
            <person name="Andrzejewski T.M."/>
            <person name="Davidsen T.M."/>
            <person name="Wayne K.J."/>
            <person name="Tettelin H."/>
            <person name="Glass J.I."/>
            <person name="Rusch D."/>
            <person name="Podicherti R."/>
            <person name="Tsui H.-C.T."/>
            <person name="Winkler M.E."/>
        </authorList>
    </citation>
    <scope>NUCLEOTIDE SEQUENCE</scope>
</reference>
<dbReference type="Pfam" id="PF13977">
    <property type="entry name" value="TetR_C_6"/>
    <property type="match status" value="1"/>
</dbReference>
<feature type="non-terminal residue" evidence="6">
    <location>
        <position position="1"/>
    </location>
</feature>
<gene>
    <name evidence="6" type="ORF">METZ01_LOCUS186319</name>
</gene>
<name>A0A382D594_9ZZZZ</name>
<keyword evidence="3" id="KW-0238">DNA-binding</keyword>
<evidence type="ECO:0000256" key="3">
    <source>
        <dbReference type="ARBA" id="ARBA00023125"/>
    </source>
</evidence>
<evidence type="ECO:0000256" key="1">
    <source>
        <dbReference type="ARBA" id="ARBA00022491"/>
    </source>
</evidence>